<evidence type="ECO:0000256" key="2">
    <source>
        <dbReference type="ARBA" id="ARBA00004651"/>
    </source>
</evidence>
<dbReference type="InterPro" id="IPR013655">
    <property type="entry name" value="PAS_fold_3"/>
</dbReference>
<evidence type="ECO:0000259" key="17">
    <source>
        <dbReference type="PROSITE" id="PS50110"/>
    </source>
</evidence>
<sequence length="1268" mass="141693">MTGSGEIPPNGHPLPIQSCLENSDHVNCDYNLSPSTISLLTTLQYANLQPIIEQQETTAMGSRERPGIMKSHIDTISPEQLAFSAMQFLPMPLLLLSSLKTIVFANAAIRRLLGLVEEHPVPHEGPYPVSDILQGKTLAQIGVDLLSSSNPIKPSWDSFLDGVKNKWKPTRVIQPFAYGVDHIQASLNPVFGEPRAGASNSTIDVKITSRGICSETTTETRHTDFQTTAKVAITAWDMENSQTYYMLTFSDISRKIVLATDTLISTASHSSSKASHEKESTTYKQLAVKLQAQNLYTNSPSSSPPPAIATASNFLEPSTPSSLQKVAMIKDALLDNAEMPILAMWKDGSAPVYNRSARELFKPYCCVNNNDGYNLLPSLDVWNEDFTRILGPSEFPTTVLLREQKPFSRRRIGLYHNATGEKVVYDVLGEILRDNETRDIIGGVVTCRDVTYMAQEITNIKKADEERFKLICDTMPQMVWTATPDGMHDFYNKRWYDFTNLTHEDSLGLGWQLPFHPDDIAVSLKKWNRSLKTGEPYRTEYRCRNKDGEWRWMLGRALPLKDKTGKIEKWFGTCTDVHETMKAKLEAKQSRKQLLSVLTDARTTIFSVDRDRNVTMLEGALIRNDGYNSAVDKVPNHDSKKYIGRNVDEVFKDLGVSVHNDETSEFLKPVGDILAGRKRSDTVGEHEIDRNFYKTRFMPIMGTNTESNDSSHTVVEGAIGVIMNVTELKEREQAVEVHIREKRQYIAKELAAKEASRLKSQFLANMSHEIRTPITGVIGMTELLLDTTLNEEQLEYAENIRRSANALLSIINDILDFSKIESGRLDVEEVQFSVSLIVKDVIKMLSFTAEGKNLDFRSVISPDINDDLMLLGDPGRVRQVVTNLLTNSVKFTNTGFVRLSVSKQNETNETLEIKFVVEDSGIGIPPEVQNRLFQPFSQGDPSTGRKFGGSGLGLTISKNLLGLMKGEIQLESDVGKGTVVAFSIPFAKPRSADDCAPMDTCSLPRRLQNEMSIPCSSSNRGGQLSPGSSTDSLHRRQSSNNYDLSSTPEYDGDDMSMAERSNICVLVVEDNAINQQIALKKIVKLGFKASAVWNGQEALEYIKDSRDGKRPKPDIIFMDIQMPVIDGYKCTHLLRHDMAYKDLARDVPIVAMTASAIQGDQEKCAKAGMDDYLSKPVSSNVLERMLVRWSKNSRKHPFSPTSSTLSLSDGSESPYHGSEPDSQKEYRFYNNQVNRSNTSENKKELGREIFGALLTPKASYQPESYHSF</sequence>
<dbReference type="InterPro" id="IPR036890">
    <property type="entry name" value="HATPase_C_sf"/>
</dbReference>
<dbReference type="FunFam" id="1.10.287.130:FF:000003">
    <property type="entry name" value="Histidine kinase"/>
    <property type="match status" value="1"/>
</dbReference>
<feature type="domain" description="Histidine kinase" evidence="16">
    <location>
        <begin position="765"/>
        <end position="988"/>
    </location>
</feature>
<keyword evidence="12" id="KW-0902">Two-component regulatory system</keyword>
<dbReference type="InterPro" id="IPR035965">
    <property type="entry name" value="PAS-like_dom_sf"/>
</dbReference>
<dbReference type="Gene3D" id="3.30.450.20">
    <property type="entry name" value="PAS domain"/>
    <property type="match status" value="1"/>
</dbReference>
<dbReference type="CDD" id="cd17546">
    <property type="entry name" value="REC_hyHK_CKI1_RcsC-like"/>
    <property type="match status" value="1"/>
</dbReference>
<evidence type="ECO:0000259" key="16">
    <source>
        <dbReference type="PROSITE" id="PS50109"/>
    </source>
</evidence>
<dbReference type="Pfam" id="PF02518">
    <property type="entry name" value="HATPase_c"/>
    <property type="match status" value="1"/>
</dbReference>
<dbReference type="Proteomes" id="UP001305414">
    <property type="component" value="Unassembled WGS sequence"/>
</dbReference>
<feature type="domain" description="PAC" evidence="18">
    <location>
        <begin position="537"/>
        <end position="589"/>
    </location>
</feature>
<dbReference type="CDD" id="cd00082">
    <property type="entry name" value="HisKA"/>
    <property type="match status" value="1"/>
</dbReference>
<dbReference type="GO" id="GO:0000155">
    <property type="term" value="F:phosphorelay sensor kinase activity"/>
    <property type="evidence" value="ECO:0007669"/>
    <property type="project" value="InterPro"/>
</dbReference>
<evidence type="ECO:0000313" key="19">
    <source>
        <dbReference type="EMBL" id="KAK5631598.1"/>
    </source>
</evidence>
<feature type="compositionally biased region" description="Basic and acidic residues" evidence="15">
    <location>
        <begin position="1218"/>
        <end position="1227"/>
    </location>
</feature>
<dbReference type="Pfam" id="PF00072">
    <property type="entry name" value="Response_reg"/>
    <property type="match status" value="1"/>
</dbReference>
<keyword evidence="8" id="KW-0547">Nucleotide-binding</keyword>
<dbReference type="InterPro" id="IPR001610">
    <property type="entry name" value="PAC"/>
</dbReference>
<evidence type="ECO:0000313" key="20">
    <source>
        <dbReference type="Proteomes" id="UP001305414"/>
    </source>
</evidence>
<keyword evidence="13" id="KW-0472">Membrane</keyword>
<evidence type="ECO:0000256" key="11">
    <source>
        <dbReference type="ARBA" id="ARBA00022989"/>
    </source>
</evidence>
<feature type="compositionally biased region" description="Low complexity" evidence="15">
    <location>
        <begin position="1199"/>
        <end position="1214"/>
    </location>
</feature>
<evidence type="ECO:0000256" key="12">
    <source>
        <dbReference type="ARBA" id="ARBA00023012"/>
    </source>
</evidence>
<dbReference type="EC" id="2.7.13.3" evidence="3"/>
<dbReference type="SMART" id="SM00388">
    <property type="entry name" value="HisKA"/>
    <property type="match status" value="1"/>
</dbReference>
<dbReference type="NCBIfam" id="TIGR00229">
    <property type="entry name" value="sensory_box"/>
    <property type="match status" value="1"/>
</dbReference>
<dbReference type="PROSITE" id="PS50113">
    <property type="entry name" value="PAC"/>
    <property type="match status" value="1"/>
</dbReference>
<dbReference type="CDD" id="cd16922">
    <property type="entry name" value="HATPase_EvgS-ArcB-TorS-like"/>
    <property type="match status" value="1"/>
</dbReference>
<dbReference type="InterPro" id="IPR000014">
    <property type="entry name" value="PAS"/>
</dbReference>
<feature type="compositionally biased region" description="Polar residues" evidence="15">
    <location>
        <begin position="1038"/>
        <end position="1048"/>
    </location>
</feature>
<keyword evidence="20" id="KW-1185">Reference proteome</keyword>
<evidence type="ECO:0000256" key="3">
    <source>
        <dbReference type="ARBA" id="ARBA00012438"/>
    </source>
</evidence>
<dbReference type="InterPro" id="IPR011006">
    <property type="entry name" value="CheY-like_superfamily"/>
</dbReference>
<dbReference type="Pfam" id="PF00512">
    <property type="entry name" value="HisKA"/>
    <property type="match status" value="1"/>
</dbReference>
<reference evidence="19 20" key="1">
    <citation type="submission" date="2023-10" db="EMBL/GenBank/DDBJ databases">
        <title>Draft genome sequence of Xylaria bambusicola isolate GMP-LS, the root and basal stem rot pathogen of sugarcane in Indonesia.</title>
        <authorList>
            <person name="Selvaraj P."/>
            <person name="Muralishankar V."/>
            <person name="Muruganantham S."/>
            <person name="Sp S."/>
            <person name="Haryani S."/>
            <person name="Lau K.J.X."/>
            <person name="Naqvi N.I."/>
        </authorList>
    </citation>
    <scope>NUCLEOTIDE SEQUENCE [LARGE SCALE GENOMIC DNA]</scope>
    <source>
        <strain evidence="19">GMP-LS</strain>
    </source>
</reference>
<dbReference type="Gene3D" id="3.40.50.2300">
    <property type="match status" value="1"/>
</dbReference>
<comment type="catalytic activity">
    <reaction evidence="1">
        <text>ATP + protein L-histidine = ADP + protein N-phospho-L-histidine.</text>
        <dbReference type="EC" id="2.7.13.3"/>
    </reaction>
</comment>
<dbReference type="AlphaFoldDB" id="A0AAN7ZAF4"/>
<comment type="caution">
    <text evidence="19">The sequence shown here is derived from an EMBL/GenBank/DDBJ whole genome shotgun (WGS) entry which is preliminary data.</text>
</comment>
<dbReference type="CDD" id="cd00130">
    <property type="entry name" value="PAS"/>
    <property type="match status" value="1"/>
</dbReference>
<dbReference type="SUPFAM" id="SSF55874">
    <property type="entry name" value="ATPase domain of HSP90 chaperone/DNA topoisomerase II/histidine kinase"/>
    <property type="match status" value="1"/>
</dbReference>
<dbReference type="SMART" id="SM00091">
    <property type="entry name" value="PAS"/>
    <property type="match status" value="2"/>
</dbReference>
<organism evidence="19 20">
    <name type="scientific">Xylaria bambusicola</name>
    <dbReference type="NCBI Taxonomy" id="326684"/>
    <lineage>
        <taxon>Eukaryota</taxon>
        <taxon>Fungi</taxon>
        <taxon>Dikarya</taxon>
        <taxon>Ascomycota</taxon>
        <taxon>Pezizomycotina</taxon>
        <taxon>Sordariomycetes</taxon>
        <taxon>Xylariomycetidae</taxon>
        <taxon>Xylariales</taxon>
        <taxon>Xylariaceae</taxon>
        <taxon>Xylaria</taxon>
    </lineage>
</organism>
<dbReference type="SUPFAM" id="SSF52172">
    <property type="entry name" value="CheY-like"/>
    <property type="match status" value="1"/>
</dbReference>
<dbReference type="SMART" id="SM00086">
    <property type="entry name" value="PAC"/>
    <property type="match status" value="1"/>
</dbReference>
<dbReference type="PANTHER" id="PTHR45339:SF1">
    <property type="entry name" value="HYBRID SIGNAL TRANSDUCTION HISTIDINE KINASE J"/>
    <property type="match status" value="1"/>
</dbReference>
<dbReference type="PROSITE" id="PS50110">
    <property type="entry name" value="RESPONSE_REGULATORY"/>
    <property type="match status" value="1"/>
</dbReference>
<dbReference type="PROSITE" id="PS50109">
    <property type="entry name" value="HIS_KIN"/>
    <property type="match status" value="1"/>
</dbReference>
<dbReference type="FunFam" id="3.30.565.10:FF:000010">
    <property type="entry name" value="Sensor histidine kinase RcsC"/>
    <property type="match status" value="1"/>
</dbReference>
<dbReference type="InterPro" id="IPR003661">
    <property type="entry name" value="HisK_dim/P_dom"/>
</dbReference>
<feature type="domain" description="Response regulatory" evidence="17">
    <location>
        <begin position="1064"/>
        <end position="1190"/>
    </location>
</feature>
<keyword evidence="4" id="KW-1003">Cell membrane</keyword>
<keyword evidence="5 14" id="KW-0597">Phosphoprotein</keyword>
<gene>
    <name evidence="19" type="ORF">RRF57_007312</name>
</gene>
<evidence type="ECO:0000256" key="10">
    <source>
        <dbReference type="ARBA" id="ARBA00022840"/>
    </source>
</evidence>
<evidence type="ECO:0000256" key="15">
    <source>
        <dbReference type="SAM" id="MobiDB-lite"/>
    </source>
</evidence>
<dbReference type="InterPro" id="IPR001789">
    <property type="entry name" value="Sig_transdc_resp-reg_receiver"/>
</dbReference>
<dbReference type="Gene3D" id="3.30.565.10">
    <property type="entry name" value="Histidine kinase-like ATPase, C-terminal domain"/>
    <property type="match status" value="1"/>
</dbReference>
<dbReference type="InterPro" id="IPR005467">
    <property type="entry name" value="His_kinase_dom"/>
</dbReference>
<dbReference type="SUPFAM" id="SSF55785">
    <property type="entry name" value="PYP-like sensor domain (PAS domain)"/>
    <property type="match status" value="1"/>
</dbReference>
<name>A0AAN7ZAF4_9PEZI</name>
<accession>A0AAN7ZAF4</accession>
<dbReference type="InterPro" id="IPR003594">
    <property type="entry name" value="HATPase_dom"/>
</dbReference>
<evidence type="ECO:0000256" key="4">
    <source>
        <dbReference type="ARBA" id="ARBA00022475"/>
    </source>
</evidence>
<evidence type="ECO:0000256" key="7">
    <source>
        <dbReference type="ARBA" id="ARBA00022692"/>
    </source>
</evidence>
<evidence type="ECO:0000256" key="14">
    <source>
        <dbReference type="PROSITE-ProRule" id="PRU00169"/>
    </source>
</evidence>
<comment type="subcellular location">
    <subcellularLocation>
        <location evidence="2">Cell membrane</location>
        <topology evidence="2">Multi-pass membrane protein</topology>
    </subcellularLocation>
</comment>
<dbReference type="FunFam" id="3.30.450.20:FF:000099">
    <property type="entry name" value="Sensory box sensor histidine kinase"/>
    <property type="match status" value="1"/>
</dbReference>
<feature type="modified residue" description="4-aspartylphosphate" evidence="14">
    <location>
        <position position="1119"/>
    </location>
</feature>
<feature type="compositionally biased region" description="Polar residues" evidence="15">
    <location>
        <begin position="1012"/>
        <end position="1031"/>
    </location>
</feature>
<keyword evidence="6" id="KW-0808">Transferase</keyword>
<keyword evidence="11" id="KW-1133">Transmembrane helix</keyword>
<evidence type="ECO:0000256" key="6">
    <source>
        <dbReference type="ARBA" id="ARBA00022679"/>
    </source>
</evidence>
<evidence type="ECO:0000256" key="1">
    <source>
        <dbReference type="ARBA" id="ARBA00000085"/>
    </source>
</evidence>
<feature type="region of interest" description="Disordered" evidence="15">
    <location>
        <begin position="1012"/>
        <end position="1052"/>
    </location>
</feature>
<dbReference type="PRINTS" id="PR00344">
    <property type="entry name" value="BCTRLSENSOR"/>
</dbReference>
<dbReference type="Pfam" id="PF08447">
    <property type="entry name" value="PAS_3"/>
    <property type="match status" value="1"/>
</dbReference>
<evidence type="ECO:0000256" key="9">
    <source>
        <dbReference type="ARBA" id="ARBA00022777"/>
    </source>
</evidence>
<evidence type="ECO:0000256" key="8">
    <source>
        <dbReference type="ARBA" id="ARBA00022741"/>
    </source>
</evidence>
<dbReference type="SMART" id="SM00448">
    <property type="entry name" value="REC"/>
    <property type="match status" value="1"/>
</dbReference>
<dbReference type="PANTHER" id="PTHR45339">
    <property type="entry name" value="HYBRID SIGNAL TRANSDUCTION HISTIDINE KINASE J"/>
    <property type="match status" value="1"/>
</dbReference>
<keyword evidence="9" id="KW-0418">Kinase</keyword>
<dbReference type="InterPro" id="IPR000700">
    <property type="entry name" value="PAS-assoc_C"/>
</dbReference>
<keyword evidence="7" id="KW-0812">Transmembrane</keyword>
<evidence type="ECO:0000256" key="13">
    <source>
        <dbReference type="ARBA" id="ARBA00023136"/>
    </source>
</evidence>
<keyword evidence="10" id="KW-0067">ATP-binding</keyword>
<evidence type="ECO:0000256" key="5">
    <source>
        <dbReference type="ARBA" id="ARBA00022553"/>
    </source>
</evidence>
<dbReference type="GO" id="GO:0005524">
    <property type="term" value="F:ATP binding"/>
    <property type="evidence" value="ECO:0007669"/>
    <property type="project" value="UniProtKB-KW"/>
</dbReference>
<dbReference type="InterPro" id="IPR004358">
    <property type="entry name" value="Sig_transdc_His_kin-like_C"/>
</dbReference>
<dbReference type="Gene3D" id="1.10.287.130">
    <property type="match status" value="1"/>
</dbReference>
<evidence type="ECO:0000259" key="18">
    <source>
        <dbReference type="PROSITE" id="PS50113"/>
    </source>
</evidence>
<dbReference type="InterPro" id="IPR036097">
    <property type="entry name" value="HisK_dim/P_sf"/>
</dbReference>
<dbReference type="EMBL" id="JAWHQM010000020">
    <property type="protein sequence ID" value="KAK5631598.1"/>
    <property type="molecule type" value="Genomic_DNA"/>
</dbReference>
<proteinExistence type="predicted"/>
<feature type="region of interest" description="Disordered" evidence="15">
    <location>
        <begin position="1193"/>
        <end position="1243"/>
    </location>
</feature>
<dbReference type="GO" id="GO:0005886">
    <property type="term" value="C:plasma membrane"/>
    <property type="evidence" value="ECO:0007669"/>
    <property type="project" value="UniProtKB-SubCell"/>
</dbReference>
<feature type="compositionally biased region" description="Polar residues" evidence="15">
    <location>
        <begin position="1229"/>
        <end position="1239"/>
    </location>
</feature>
<dbReference type="SMART" id="SM00387">
    <property type="entry name" value="HATPase_c"/>
    <property type="match status" value="1"/>
</dbReference>
<dbReference type="SUPFAM" id="SSF47384">
    <property type="entry name" value="Homodimeric domain of signal transducing histidine kinase"/>
    <property type="match status" value="1"/>
</dbReference>
<protein>
    <recommendedName>
        <fullName evidence="3">histidine kinase</fullName>
        <ecNumber evidence="3">2.7.13.3</ecNumber>
    </recommendedName>
</protein>